<accession>A0A6G0WG34</accession>
<keyword evidence="4" id="KW-1185">Reference proteome</keyword>
<keyword evidence="2" id="KW-0732">Signal</keyword>
<reference evidence="3 4" key="1">
    <citation type="submission" date="2019-07" db="EMBL/GenBank/DDBJ databases">
        <title>Genomics analysis of Aphanomyces spp. identifies a new class of oomycete effector associated with host adaptation.</title>
        <authorList>
            <person name="Gaulin E."/>
        </authorList>
    </citation>
    <scope>NUCLEOTIDE SEQUENCE [LARGE SCALE GENOMIC DNA]</scope>
    <source>
        <strain evidence="3 4">ATCC 201684</strain>
    </source>
</reference>
<evidence type="ECO:0000313" key="3">
    <source>
        <dbReference type="EMBL" id="KAF0725656.1"/>
    </source>
</evidence>
<proteinExistence type="predicted"/>
<protein>
    <recommendedName>
        <fullName evidence="5">RxLR effector protein</fullName>
    </recommendedName>
</protein>
<comment type="caution">
    <text evidence="3">The sequence shown here is derived from an EMBL/GenBank/DDBJ whole genome shotgun (WGS) entry which is preliminary data.</text>
</comment>
<evidence type="ECO:0000313" key="4">
    <source>
        <dbReference type="Proteomes" id="UP000481153"/>
    </source>
</evidence>
<name>A0A6G0WG34_9STRA</name>
<evidence type="ECO:0008006" key="5">
    <source>
        <dbReference type="Google" id="ProtNLM"/>
    </source>
</evidence>
<gene>
    <name evidence="3" type="ORF">Ae201684_015989</name>
</gene>
<dbReference type="Proteomes" id="UP000481153">
    <property type="component" value="Unassembled WGS sequence"/>
</dbReference>
<organism evidence="3 4">
    <name type="scientific">Aphanomyces euteiches</name>
    <dbReference type="NCBI Taxonomy" id="100861"/>
    <lineage>
        <taxon>Eukaryota</taxon>
        <taxon>Sar</taxon>
        <taxon>Stramenopiles</taxon>
        <taxon>Oomycota</taxon>
        <taxon>Saprolegniomycetes</taxon>
        <taxon>Saprolegniales</taxon>
        <taxon>Verrucalvaceae</taxon>
        <taxon>Aphanomyces</taxon>
    </lineage>
</organism>
<dbReference type="VEuPathDB" id="FungiDB:AeMF1_004584"/>
<evidence type="ECO:0000256" key="1">
    <source>
        <dbReference type="SAM" id="MobiDB-lite"/>
    </source>
</evidence>
<evidence type="ECO:0000256" key="2">
    <source>
        <dbReference type="SAM" id="SignalP"/>
    </source>
</evidence>
<feature type="chain" id="PRO_5026325463" description="RxLR effector protein" evidence="2">
    <location>
        <begin position="17"/>
        <end position="146"/>
    </location>
</feature>
<sequence length="146" mass="15405">MRVFLALVLAATIVLGHDFHDYKIGRVDRSLAAAHGKHRHQRGSVDESAVESDEGGEQWGAKGSQHGERLAGRVADRAHSALTSRGVPEEFATKAADFAKSKAASLGGRAGERFAAAYESSKARNGKLARVVGAARKVKSFAAGPQ</sequence>
<feature type="signal peptide" evidence="2">
    <location>
        <begin position="1"/>
        <end position="16"/>
    </location>
</feature>
<dbReference type="AlphaFoldDB" id="A0A6G0WG34"/>
<feature type="region of interest" description="Disordered" evidence="1">
    <location>
        <begin position="35"/>
        <end position="73"/>
    </location>
</feature>
<dbReference type="EMBL" id="VJMJ01000237">
    <property type="protein sequence ID" value="KAF0725656.1"/>
    <property type="molecule type" value="Genomic_DNA"/>
</dbReference>